<dbReference type="AlphaFoldDB" id="A0A0H5DPP1"/>
<reference evidence="3" key="1">
    <citation type="submission" date="2015-06" db="EMBL/GenBank/DDBJ databases">
        <authorList>
            <person name="Bertelli C."/>
        </authorList>
    </citation>
    <scope>NUCLEOTIDE SEQUENCE [LARGE SCALE GENOMIC DNA]</scope>
    <source>
        <strain evidence="3">CRIB-30</strain>
    </source>
</reference>
<evidence type="ECO:0000313" key="3">
    <source>
        <dbReference type="Proteomes" id="UP000220251"/>
    </source>
</evidence>
<dbReference type="EMBL" id="CWGJ01000001">
    <property type="protein sequence ID" value="CRX37454.1"/>
    <property type="molecule type" value="Genomic_DNA"/>
</dbReference>
<keyword evidence="3" id="KW-1185">Reference proteome</keyword>
<name>A0A0H5DPP1_9BACT</name>
<accession>A0A0H5DPP1</accession>
<protein>
    <submittedName>
        <fullName evidence="2">Uncharacterized protein</fullName>
    </submittedName>
</protein>
<feature type="region of interest" description="Disordered" evidence="1">
    <location>
        <begin position="109"/>
        <end position="145"/>
    </location>
</feature>
<organism evidence="2 3">
    <name type="scientific">Estrella lausannensis</name>
    <dbReference type="NCBI Taxonomy" id="483423"/>
    <lineage>
        <taxon>Bacteria</taxon>
        <taxon>Pseudomonadati</taxon>
        <taxon>Chlamydiota</taxon>
        <taxon>Chlamydiia</taxon>
        <taxon>Parachlamydiales</taxon>
        <taxon>Candidatus Criblamydiaceae</taxon>
        <taxon>Estrella</taxon>
    </lineage>
</organism>
<proteinExistence type="predicted"/>
<evidence type="ECO:0000256" key="1">
    <source>
        <dbReference type="SAM" id="MobiDB-lite"/>
    </source>
</evidence>
<sequence length="369" mass="41279">MEPNDYSSSGYASRGVPIYPYNQPPMPGYNNQIPVPNPYFMAPPMPMYPGWSNPPLMQWIRPVIGEREEFCRCDDGNWRVCRVPVYGEPCQMPVQVPFPVHRYPPAPLQMPVTDPASAAAIPSAQPVEEKDDAEESEGSDLYLPDDTVGAAADIESPSPALPLSALVQESDETAAFFEESPLELQADDFHGEAPDSILKQFVEVANSGVSVRPGQYYKQWIKKFEQNPRLDSNWLGAMLHDVPPQMVKCLDKIPYIFRIQVGKFGADNPSFLFPCALSKVPAKRKLRAVAKCKSSMCLEVTLDNATRLPFHLFLRPLKSSESIERQYDGKKDEVTNGLYDTNFPSLGAKPVYFTFRSQTYGTEITAIKK</sequence>
<feature type="compositionally biased region" description="Acidic residues" evidence="1">
    <location>
        <begin position="129"/>
        <end position="138"/>
    </location>
</feature>
<dbReference type="RefSeq" id="WP_143406392.1">
    <property type="nucleotide sequence ID" value="NZ_CWGJ01000001.1"/>
</dbReference>
<feature type="compositionally biased region" description="Low complexity" evidence="1">
    <location>
        <begin position="115"/>
        <end position="124"/>
    </location>
</feature>
<dbReference type="Proteomes" id="UP000220251">
    <property type="component" value="Unassembled WGS sequence"/>
</dbReference>
<evidence type="ECO:0000313" key="2">
    <source>
        <dbReference type="EMBL" id="CRX37454.1"/>
    </source>
</evidence>
<gene>
    <name evidence="2" type="ORF">ELAC_0091</name>
</gene>